<evidence type="ECO:0000256" key="1">
    <source>
        <dbReference type="SAM" id="MobiDB-lite"/>
    </source>
</evidence>
<organism evidence="3 4">
    <name type="scientific">Saccharata proteae CBS 121410</name>
    <dbReference type="NCBI Taxonomy" id="1314787"/>
    <lineage>
        <taxon>Eukaryota</taxon>
        <taxon>Fungi</taxon>
        <taxon>Dikarya</taxon>
        <taxon>Ascomycota</taxon>
        <taxon>Pezizomycotina</taxon>
        <taxon>Dothideomycetes</taxon>
        <taxon>Dothideomycetes incertae sedis</taxon>
        <taxon>Botryosphaeriales</taxon>
        <taxon>Saccharataceae</taxon>
        <taxon>Saccharata</taxon>
    </lineage>
</organism>
<dbReference type="PANTHER" id="PTHR28244:SF3">
    <property type="entry name" value="EXTRACELLULAR MUTANT PROTEIN 11 C-TERMINAL DOMAIN-CONTAINING PROTEIN"/>
    <property type="match status" value="1"/>
</dbReference>
<keyword evidence="4" id="KW-1185">Reference proteome</keyword>
<dbReference type="InterPro" id="IPR029178">
    <property type="entry name" value="Ecm11_C"/>
</dbReference>
<name>A0A9P4I2P2_9PEZI</name>
<feature type="compositionally biased region" description="Basic residues" evidence="1">
    <location>
        <begin position="497"/>
        <end position="506"/>
    </location>
</feature>
<feature type="compositionally biased region" description="Polar residues" evidence="1">
    <location>
        <begin position="82"/>
        <end position="104"/>
    </location>
</feature>
<dbReference type="Pfam" id="PF15463">
    <property type="entry name" value="ECM11"/>
    <property type="match status" value="1"/>
</dbReference>
<dbReference type="GO" id="GO:0001164">
    <property type="term" value="F:RNA polymerase I core promoter sequence-specific DNA binding"/>
    <property type="evidence" value="ECO:0007669"/>
    <property type="project" value="TreeGrafter"/>
</dbReference>
<feature type="domain" description="Extracellular mutant protein 11 C-terminal" evidence="2">
    <location>
        <begin position="361"/>
        <end position="493"/>
    </location>
</feature>
<feature type="compositionally biased region" description="Acidic residues" evidence="1">
    <location>
        <begin position="341"/>
        <end position="354"/>
    </location>
</feature>
<gene>
    <name evidence="3" type="ORF">K490DRAFT_61038</name>
</gene>
<dbReference type="GO" id="GO:0042790">
    <property type="term" value="P:nucleolar large rRNA transcription by RNA polymerase I"/>
    <property type="evidence" value="ECO:0007669"/>
    <property type="project" value="TreeGrafter"/>
</dbReference>
<reference evidence="3" key="1">
    <citation type="journal article" date="2020" name="Stud. Mycol.">
        <title>101 Dothideomycetes genomes: a test case for predicting lifestyles and emergence of pathogens.</title>
        <authorList>
            <person name="Haridas S."/>
            <person name="Albert R."/>
            <person name="Binder M."/>
            <person name="Bloem J."/>
            <person name="Labutti K."/>
            <person name="Salamov A."/>
            <person name="Andreopoulos B."/>
            <person name="Baker S."/>
            <person name="Barry K."/>
            <person name="Bills G."/>
            <person name="Bluhm B."/>
            <person name="Cannon C."/>
            <person name="Castanera R."/>
            <person name="Culley D."/>
            <person name="Daum C."/>
            <person name="Ezra D."/>
            <person name="Gonzalez J."/>
            <person name="Henrissat B."/>
            <person name="Kuo A."/>
            <person name="Liang C."/>
            <person name="Lipzen A."/>
            <person name="Lutzoni F."/>
            <person name="Magnuson J."/>
            <person name="Mondo S."/>
            <person name="Nolan M."/>
            <person name="Ohm R."/>
            <person name="Pangilinan J."/>
            <person name="Park H.-J."/>
            <person name="Ramirez L."/>
            <person name="Alfaro M."/>
            <person name="Sun H."/>
            <person name="Tritt A."/>
            <person name="Yoshinaga Y."/>
            <person name="Zwiers L.-H."/>
            <person name="Turgeon B."/>
            <person name="Goodwin S."/>
            <person name="Spatafora J."/>
            <person name="Crous P."/>
            <person name="Grigoriev I."/>
        </authorList>
    </citation>
    <scope>NUCLEOTIDE SEQUENCE</scope>
    <source>
        <strain evidence="3">CBS 121410</strain>
    </source>
</reference>
<comment type="caution">
    <text evidence="3">The sequence shown here is derived from an EMBL/GenBank/DDBJ whole genome shotgun (WGS) entry which is preliminary data.</text>
</comment>
<feature type="region of interest" description="Disordered" evidence="1">
    <location>
        <begin position="335"/>
        <end position="368"/>
    </location>
</feature>
<feature type="region of interest" description="Disordered" evidence="1">
    <location>
        <begin position="1"/>
        <end position="300"/>
    </location>
</feature>
<dbReference type="EMBL" id="ML978711">
    <property type="protein sequence ID" value="KAF2091605.1"/>
    <property type="molecule type" value="Genomic_DNA"/>
</dbReference>
<feature type="compositionally biased region" description="Polar residues" evidence="1">
    <location>
        <begin position="224"/>
        <end position="243"/>
    </location>
</feature>
<sequence>MRQFVTDQEDRATTSRARNAQELKVAVPPTQLANSSRAPAPQPQLQQEDHGTSMPPPQSRNGQTEPDPFMNAPIEHNDETQHSMFGTDTENFDDSTASQSQFTEDQAHAVAQEEVQASDEGDMDDEHEDNDQQVLQQHPGEVNMQATERLLAQRAGHPSAWPNRQVLGASAKSYPTTTSGRLDEGDYGGPAVDEEEEGLKSSSHRLRLQIPARYQPLQPPHSEWSVQDTGTQQQANDKFSSLYQRGAVDREQTKSVPNGAKQRCELRPASARPYSAMSAQTQKAAPRAQRNFHVEPPTQTPPIAKQAAIKLSRQGLVVPVPAAKVAPIPNLSAQQLAGHEEPDEDEDDDADDNPDSMVPVDYSESQLRDMPYATLENEPFDHDPHAEPLVLPAAQANLPLHERLTAVQRDPDPAAKAKFFASLNLEDWEEAGDWFLDQFGSIVKKMKEARQKKRKIAREFEDEVRKRDAQVASKRRCVEQAMLQMRNQGAGLLQGTPKKRGASASR</sequence>
<evidence type="ECO:0000259" key="2">
    <source>
        <dbReference type="Pfam" id="PF15463"/>
    </source>
</evidence>
<proteinExistence type="predicted"/>
<protein>
    <recommendedName>
        <fullName evidence="2">Extracellular mutant protein 11 C-terminal domain-containing protein</fullName>
    </recommendedName>
</protein>
<dbReference type="InterPro" id="IPR053029">
    <property type="entry name" value="RNA_pol_I-specific_init_factor"/>
</dbReference>
<dbReference type="PANTHER" id="PTHR28244">
    <property type="entry name" value="RNA POLYMERASE I-SPECIFIC TRANSCRIPTION INITIATION FACTOR RRN11"/>
    <property type="match status" value="1"/>
</dbReference>
<dbReference type="GO" id="GO:0017025">
    <property type="term" value="F:TBP-class protein binding"/>
    <property type="evidence" value="ECO:0007669"/>
    <property type="project" value="TreeGrafter"/>
</dbReference>
<dbReference type="Proteomes" id="UP000799776">
    <property type="component" value="Unassembled WGS sequence"/>
</dbReference>
<feature type="region of interest" description="Disordered" evidence="1">
    <location>
        <begin position="487"/>
        <end position="506"/>
    </location>
</feature>
<accession>A0A9P4I2P2</accession>
<dbReference type="OrthoDB" id="5346740at2759"/>
<evidence type="ECO:0000313" key="3">
    <source>
        <dbReference type="EMBL" id="KAF2091605.1"/>
    </source>
</evidence>
<dbReference type="GO" id="GO:0070860">
    <property type="term" value="C:RNA polymerase I core factor complex"/>
    <property type="evidence" value="ECO:0007669"/>
    <property type="project" value="TreeGrafter"/>
</dbReference>
<evidence type="ECO:0000313" key="4">
    <source>
        <dbReference type="Proteomes" id="UP000799776"/>
    </source>
</evidence>
<dbReference type="AlphaFoldDB" id="A0A9P4I2P2"/>
<feature type="compositionally biased region" description="Acidic residues" evidence="1">
    <location>
        <begin position="116"/>
        <end position="131"/>
    </location>
</feature>